<organism evidence="1 2">
    <name type="scientific">Deinococcus xinjiangensis</name>
    <dbReference type="NCBI Taxonomy" id="457454"/>
    <lineage>
        <taxon>Bacteria</taxon>
        <taxon>Thermotogati</taxon>
        <taxon>Deinococcota</taxon>
        <taxon>Deinococci</taxon>
        <taxon>Deinococcales</taxon>
        <taxon>Deinococcaceae</taxon>
        <taxon>Deinococcus</taxon>
    </lineage>
</organism>
<evidence type="ECO:0000313" key="1">
    <source>
        <dbReference type="EMBL" id="GAA5500316.1"/>
    </source>
</evidence>
<dbReference type="Proteomes" id="UP001458946">
    <property type="component" value="Unassembled WGS sequence"/>
</dbReference>
<evidence type="ECO:0000313" key="2">
    <source>
        <dbReference type="Proteomes" id="UP001458946"/>
    </source>
</evidence>
<reference evidence="1 2" key="1">
    <citation type="submission" date="2024-02" db="EMBL/GenBank/DDBJ databases">
        <title>Deinococcus xinjiangensis NBRC 107630.</title>
        <authorList>
            <person name="Ichikawa N."/>
            <person name="Katano-Makiyama Y."/>
            <person name="Hidaka K."/>
        </authorList>
    </citation>
    <scope>NUCLEOTIDE SEQUENCE [LARGE SCALE GENOMIC DNA]</scope>
    <source>
        <strain evidence="1 2">NBRC 107630</strain>
    </source>
</reference>
<accession>A0ABP9V6Q7</accession>
<proteinExistence type="predicted"/>
<dbReference type="EMBL" id="BAABRN010000001">
    <property type="protein sequence ID" value="GAA5500316.1"/>
    <property type="molecule type" value="Genomic_DNA"/>
</dbReference>
<protein>
    <submittedName>
        <fullName evidence="1">Uncharacterized protein</fullName>
    </submittedName>
</protein>
<comment type="caution">
    <text evidence="1">The sequence shown here is derived from an EMBL/GenBank/DDBJ whole genome shotgun (WGS) entry which is preliminary data.</text>
</comment>
<name>A0ABP9V6Q7_9DEIO</name>
<sequence>MHQPPVLPDVEGVGLIYGEIEHLLGLLDSGDIGNDASGAVCLFDLIAYFEVTCADPIAV</sequence>
<gene>
    <name evidence="1" type="ORF">Dxin01_00036</name>
</gene>
<keyword evidence="2" id="KW-1185">Reference proteome</keyword>